<comment type="similarity">
    <text evidence="2 8">Belongs to the NiCoT transporter (TC 2.A.52) family.</text>
</comment>
<keyword evidence="3 8" id="KW-0813">Transport</keyword>
<feature type="transmembrane region" description="Helical" evidence="8">
    <location>
        <begin position="160"/>
        <end position="179"/>
    </location>
</feature>
<dbReference type="AlphaFoldDB" id="A0A0W0ZX62"/>
<dbReference type="PANTHER" id="PTHR31611:SF0">
    <property type="entry name" value="HIGH-AFFINITY NICKEL TRANSPORT PROTEIN NIC1"/>
    <property type="match status" value="1"/>
</dbReference>
<dbReference type="OrthoDB" id="9776706at2"/>
<evidence type="ECO:0000256" key="7">
    <source>
        <dbReference type="ARBA" id="ARBA00023136"/>
    </source>
</evidence>
<evidence type="ECO:0000313" key="10">
    <source>
        <dbReference type="Proteomes" id="UP000054693"/>
    </source>
</evidence>
<organism evidence="9 10">
    <name type="scientific">Legionella tucsonensis</name>
    <dbReference type="NCBI Taxonomy" id="40335"/>
    <lineage>
        <taxon>Bacteria</taxon>
        <taxon>Pseudomonadati</taxon>
        <taxon>Pseudomonadota</taxon>
        <taxon>Gammaproteobacteria</taxon>
        <taxon>Legionellales</taxon>
        <taxon>Legionellaceae</taxon>
        <taxon>Legionella</taxon>
    </lineage>
</organism>
<proteinExistence type="inferred from homology"/>
<feature type="transmembrane region" description="Helical" evidence="8">
    <location>
        <begin position="200"/>
        <end position="225"/>
    </location>
</feature>
<dbReference type="GO" id="GO:0015099">
    <property type="term" value="F:nickel cation transmembrane transporter activity"/>
    <property type="evidence" value="ECO:0007669"/>
    <property type="project" value="UniProtKB-UniRule"/>
</dbReference>
<dbReference type="RefSeq" id="WP_058520741.1">
    <property type="nucleotide sequence ID" value="NZ_CAAAIP010000008.1"/>
</dbReference>
<keyword evidence="5 8" id="KW-0812">Transmembrane</keyword>
<dbReference type="InterPro" id="IPR011541">
    <property type="entry name" value="Ni/Co_transpt_high_affinity"/>
</dbReference>
<comment type="caution">
    <text evidence="9">The sequence shown here is derived from an EMBL/GenBank/DDBJ whole genome shotgun (WGS) entry which is preliminary data.</text>
</comment>
<evidence type="ECO:0000256" key="1">
    <source>
        <dbReference type="ARBA" id="ARBA00004127"/>
    </source>
</evidence>
<feature type="transmembrane region" description="Helical" evidence="8">
    <location>
        <begin position="6"/>
        <end position="24"/>
    </location>
</feature>
<keyword evidence="10" id="KW-1185">Reference proteome</keyword>
<feature type="transmembrane region" description="Helical" evidence="8">
    <location>
        <begin position="130"/>
        <end position="154"/>
    </location>
</feature>
<reference evidence="9 10" key="1">
    <citation type="submission" date="2015-11" db="EMBL/GenBank/DDBJ databases">
        <title>Genomic analysis of 38 Legionella species identifies large and diverse effector repertoires.</title>
        <authorList>
            <person name="Burstein D."/>
            <person name="Amaro F."/>
            <person name="Zusman T."/>
            <person name="Lifshitz Z."/>
            <person name="Cohen O."/>
            <person name="Gilbert J.A."/>
            <person name="Pupko T."/>
            <person name="Shuman H.A."/>
            <person name="Segal G."/>
        </authorList>
    </citation>
    <scope>NUCLEOTIDE SEQUENCE [LARGE SCALE GENOMIC DNA]</scope>
    <source>
        <strain evidence="9 10">ATCC 49180</strain>
    </source>
</reference>
<evidence type="ECO:0000256" key="8">
    <source>
        <dbReference type="RuleBase" id="RU362101"/>
    </source>
</evidence>
<evidence type="ECO:0000256" key="4">
    <source>
        <dbReference type="ARBA" id="ARBA00022596"/>
    </source>
</evidence>
<feature type="transmembrane region" description="Helical" evidence="8">
    <location>
        <begin position="85"/>
        <end position="102"/>
    </location>
</feature>
<dbReference type="GO" id="GO:0005886">
    <property type="term" value="C:plasma membrane"/>
    <property type="evidence" value="ECO:0007669"/>
    <property type="project" value="UniProtKB-SubCell"/>
</dbReference>
<keyword evidence="7 8" id="KW-0472">Membrane</keyword>
<keyword evidence="6 8" id="KW-1133">Transmembrane helix</keyword>
<evidence type="ECO:0000256" key="3">
    <source>
        <dbReference type="ARBA" id="ARBA00022448"/>
    </source>
</evidence>
<dbReference type="Pfam" id="PF03824">
    <property type="entry name" value="NicO"/>
    <property type="match status" value="1"/>
</dbReference>
<evidence type="ECO:0000256" key="6">
    <source>
        <dbReference type="ARBA" id="ARBA00022989"/>
    </source>
</evidence>
<dbReference type="PANTHER" id="PTHR31611">
    <property type="entry name" value="HIGH-AFFINITY NICKEL TRANSPORT PROTEIN NIC1"/>
    <property type="match status" value="1"/>
</dbReference>
<protein>
    <recommendedName>
        <fullName evidence="8">Nickel/cobalt efflux system</fullName>
    </recommendedName>
</protein>
<dbReference type="STRING" id="40335.Ltuc_1586"/>
<dbReference type="EMBL" id="LNZA01000001">
    <property type="protein sequence ID" value="KTD73739.1"/>
    <property type="molecule type" value="Genomic_DNA"/>
</dbReference>
<comment type="subcellular location">
    <subcellularLocation>
        <location evidence="8">Cell membrane</location>
        <topology evidence="8">Multi-pass membrane protein</topology>
    </subcellularLocation>
    <subcellularLocation>
        <location evidence="1">Endomembrane system</location>
        <topology evidence="1">Multi-pass membrane protein</topology>
    </subcellularLocation>
</comment>
<sequence length="227" mass="25128">MQETLWLSVIMAYFLGVRHGFDLDHLATIDSMTRIVGPHRNLSKIVGFLFSLGHGMVVILISLIIGNGFTPTYIPEWLNGVGDGISLTFLFVFGSLTLWNVFQSPAKSPIPTSFKNYLSRKLIKKNINPIYIVFIGILFAFSFDTVSQVVLFSLSAKTMAGFLFSGLLGVVFMFGMMTSDGLNGLFISTLLQRADTMSLLLSRMFGLIIAFFTLIVGIMNCLTIYCS</sequence>
<dbReference type="PATRIC" id="fig|40335.7.peg.1684"/>
<dbReference type="Proteomes" id="UP000054693">
    <property type="component" value="Unassembled WGS sequence"/>
</dbReference>
<evidence type="ECO:0000256" key="5">
    <source>
        <dbReference type="ARBA" id="ARBA00022692"/>
    </source>
</evidence>
<evidence type="ECO:0000313" key="9">
    <source>
        <dbReference type="EMBL" id="KTD73739.1"/>
    </source>
</evidence>
<name>A0A0W0ZX62_9GAMM</name>
<accession>A0A0W0ZX62</accession>
<dbReference type="InterPro" id="IPR004688">
    <property type="entry name" value="Ni/Co_transpt"/>
</dbReference>
<gene>
    <name evidence="9" type="ORF">Ltuc_1586</name>
</gene>
<keyword evidence="4" id="KW-0533">Nickel</keyword>
<evidence type="ECO:0000256" key="2">
    <source>
        <dbReference type="ARBA" id="ARBA00010892"/>
    </source>
</evidence>
<feature type="transmembrane region" description="Helical" evidence="8">
    <location>
        <begin position="45"/>
        <end position="65"/>
    </location>
</feature>
<dbReference type="GO" id="GO:0012505">
    <property type="term" value="C:endomembrane system"/>
    <property type="evidence" value="ECO:0007669"/>
    <property type="project" value="UniProtKB-SubCell"/>
</dbReference>